<protein>
    <submittedName>
        <fullName evidence="2">Uncharacterized protein</fullName>
    </submittedName>
</protein>
<keyword evidence="1" id="KW-0732">Signal</keyword>
<reference evidence="2" key="1">
    <citation type="submission" date="2022-08" db="EMBL/GenBank/DDBJ databases">
        <authorList>
            <person name="Deng Y."/>
            <person name="Han X.-F."/>
            <person name="Zhang Y.-Q."/>
        </authorList>
    </citation>
    <scope>NUCLEOTIDE SEQUENCE</scope>
    <source>
        <strain evidence="2">CPCC 203386</strain>
    </source>
</reference>
<dbReference type="RefSeq" id="WP_259543582.1">
    <property type="nucleotide sequence ID" value="NZ_JANLCJ010000526.1"/>
</dbReference>
<organism evidence="2 3">
    <name type="scientific">Herbiconiux daphne</name>
    <dbReference type="NCBI Taxonomy" id="2970914"/>
    <lineage>
        <taxon>Bacteria</taxon>
        <taxon>Bacillati</taxon>
        <taxon>Actinomycetota</taxon>
        <taxon>Actinomycetes</taxon>
        <taxon>Micrococcales</taxon>
        <taxon>Microbacteriaceae</taxon>
        <taxon>Herbiconiux</taxon>
    </lineage>
</organism>
<evidence type="ECO:0000313" key="3">
    <source>
        <dbReference type="Proteomes" id="UP001165586"/>
    </source>
</evidence>
<dbReference type="EMBL" id="JANLCJ010000526">
    <property type="protein sequence ID" value="MCS5737237.1"/>
    <property type="molecule type" value="Genomic_DNA"/>
</dbReference>
<keyword evidence="3" id="KW-1185">Reference proteome</keyword>
<name>A0ABT2HBF2_9MICO</name>
<feature type="chain" id="PRO_5047450942" evidence="1">
    <location>
        <begin position="19"/>
        <end position="114"/>
    </location>
</feature>
<feature type="signal peptide" evidence="1">
    <location>
        <begin position="1"/>
        <end position="18"/>
    </location>
</feature>
<comment type="caution">
    <text evidence="2">The sequence shown here is derived from an EMBL/GenBank/DDBJ whole genome shotgun (WGS) entry which is preliminary data.</text>
</comment>
<dbReference type="Proteomes" id="UP001165586">
    <property type="component" value="Unassembled WGS sequence"/>
</dbReference>
<evidence type="ECO:0000313" key="2">
    <source>
        <dbReference type="EMBL" id="MCS5737237.1"/>
    </source>
</evidence>
<accession>A0ABT2HBF2</accession>
<evidence type="ECO:0000256" key="1">
    <source>
        <dbReference type="SAM" id="SignalP"/>
    </source>
</evidence>
<proteinExistence type="predicted"/>
<gene>
    <name evidence="2" type="ORF">N1032_26260</name>
</gene>
<sequence length="114" mass="12659">MKALIIIILAVLSSQVKATENENINIAVHFAECAAIVGHDNIKLESKFINAANQYMNKGLIEYSNIEMIGNADIYEAVKENKNPVTAIYNQMTILINATKANKLTLFIENDCNE</sequence>